<evidence type="ECO:0000313" key="2">
    <source>
        <dbReference type="EMBL" id="GAA0206793.1"/>
    </source>
</evidence>
<feature type="domain" description="RiboL-PSP-HEPN" evidence="1">
    <location>
        <begin position="67"/>
        <end position="262"/>
    </location>
</feature>
<comment type="caution">
    <text evidence="2">The sequence shown here is derived from an EMBL/GenBank/DDBJ whole genome shotgun (WGS) entry which is preliminary data.</text>
</comment>
<evidence type="ECO:0000259" key="1">
    <source>
        <dbReference type="Pfam" id="PF18735"/>
    </source>
</evidence>
<sequence length="273" mass="29825">MTERPMSSATLALDQFHADLQRANHLLRLIKEFRRFAGSDVPAEIREGTVTWSEAADLADAAPHVRTDLPVLSGSILLYICGRFEHFVRELVVALADDMAAKASTYRALPDRLRNELRVKTLEVAQNPSRFGYTSTEAEQLVIGLAENLTGTNDVEGVSISSRVLSITETNMNPATLAEVLRRVDITDVWKELGKQSRLKAHLAKIADTECTNEAKARLEALMKSRNGIAHPTGANVFPGPDKVLEASEFLKVLSGVIADLVEVPRPSLNSGG</sequence>
<evidence type="ECO:0000313" key="3">
    <source>
        <dbReference type="Proteomes" id="UP001500416"/>
    </source>
</evidence>
<dbReference type="Proteomes" id="UP001500416">
    <property type="component" value="Unassembled WGS sequence"/>
</dbReference>
<proteinExistence type="predicted"/>
<dbReference type="EMBL" id="BAAABU010000001">
    <property type="protein sequence ID" value="GAA0206793.1"/>
    <property type="molecule type" value="Genomic_DNA"/>
</dbReference>
<dbReference type="InterPro" id="IPR041519">
    <property type="entry name" value="HEPN_RiboL-PSP"/>
</dbReference>
<accession>A0ABP3CII5</accession>
<protein>
    <recommendedName>
        <fullName evidence="1">RiboL-PSP-HEPN domain-containing protein</fullName>
    </recommendedName>
</protein>
<keyword evidence="3" id="KW-1185">Reference proteome</keyword>
<organism evidence="2 3">
    <name type="scientific">Saccharothrix mutabilis subsp. mutabilis</name>
    <dbReference type="NCBI Taxonomy" id="66855"/>
    <lineage>
        <taxon>Bacteria</taxon>
        <taxon>Bacillati</taxon>
        <taxon>Actinomycetota</taxon>
        <taxon>Actinomycetes</taxon>
        <taxon>Pseudonocardiales</taxon>
        <taxon>Pseudonocardiaceae</taxon>
        <taxon>Saccharothrix</taxon>
    </lineage>
</organism>
<dbReference type="Pfam" id="PF18735">
    <property type="entry name" value="HEPN_RiboL-PSP"/>
    <property type="match status" value="1"/>
</dbReference>
<name>A0ABP3CII5_9PSEU</name>
<reference evidence="3" key="1">
    <citation type="journal article" date="2019" name="Int. J. Syst. Evol. Microbiol.">
        <title>The Global Catalogue of Microorganisms (GCM) 10K type strain sequencing project: providing services to taxonomists for standard genome sequencing and annotation.</title>
        <authorList>
            <consortium name="The Broad Institute Genomics Platform"/>
            <consortium name="The Broad Institute Genome Sequencing Center for Infectious Disease"/>
            <person name="Wu L."/>
            <person name="Ma J."/>
        </authorList>
    </citation>
    <scope>NUCLEOTIDE SEQUENCE [LARGE SCALE GENOMIC DNA]</scope>
    <source>
        <strain evidence="3">JCM 3380</strain>
    </source>
</reference>
<gene>
    <name evidence="2" type="ORF">GCM10010492_00230</name>
</gene>